<evidence type="ECO:0000256" key="3">
    <source>
        <dbReference type="ARBA" id="ARBA00022898"/>
    </source>
</evidence>
<dbReference type="InterPro" id="IPR050571">
    <property type="entry name" value="Class-IV_PLP-Dep_Aminotrnsfr"/>
</dbReference>
<dbReference type="EC" id="4.1.3.38" evidence="6"/>
<keyword evidence="7" id="KW-1185">Reference proteome</keyword>
<reference evidence="7" key="1">
    <citation type="journal article" date="2019" name="Microbiology">
        <title>Complete Genome Sequence of an Uncultured Bacterium of the Candidate Phylum Bipolaricaulota.</title>
        <authorList>
            <person name="Kadnikov V.V."/>
            <person name="Mardanov A.V."/>
            <person name="Beletsky A.V."/>
            <person name="Frank Y.A."/>
            <person name="Karnachuk O.V."/>
            <person name="Ravin N.V."/>
        </authorList>
    </citation>
    <scope>NUCLEOTIDE SEQUENCE [LARGE SCALE GENOMIC DNA]</scope>
</reference>
<accession>A0A6I6DNN3</accession>
<dbReference type="AlphaFoldDB" id="A0A6I6DNN3"/>
<dbReference type="RefSeq" id="WP_197079100.1">
    <property type="nucleotide sequence ID" value="NZ_CP046457.1"/>
</dbReference>
<dbReference type="GO" id="GO:0008696">
    <property type="term" value="F:4-amino-4-deoxychorismate lyase activity"/>
    <property type="evidence" value="ECO:0007669"/>
    <property type="project" value="UniProtKB-EC"/>
</dbReference>
<dbReference type="PROSITE" id="PS00770">
    <property type="entry name" value="AA_TRANSFER_CLASS_4"/>
    <property type="match status" value="1"/>
</dbReference>
<gene>
    <name evidence="6" type="ORF">SYNTR_1954</name>
</gene>
<dbReference type="Gene3D" id="3.20.10.10">
    <property type="entry name" value="D-amino Acid Aminotransferase, subunit A, domain 2"/>
    <property type="match status" value="1"/>
</dbReference>
<dbReference type="GO" id="GO:0008652">
    <property type="term" value="P:amino acid biosynthetic process"/>
    <property type="evidence" value="ECO:0007669"/>
    <property type="project" value="UniProtKB-ARBA"/>
</dbReference>
<comment type="similarity">
    <text evidence="2 4">Belongs to the class-IV pyridoxal-phosphate-dependent aminotransferase family.</text>
</comment>
<comment type="cofactor">
    <cofactor evidence="1 5">
        <name>pyridoxal 5'-phosphate</name>
        <dbReference type="ChEBI" id="CHEBI:597326"/>
    </cofactor>
</comment>
<keyword evidence="6" id="KW-0456">Lyase</keyword>
<evidence type="ECO:0000313" key="6">
    <source>
        <dbReference type="EMBL" id="QGU00548.1"/>
    </source>
</evidence>
<dbReference type="KEGG" id="salq:SYNTR_1954"/>
<evidence type="ECO:0000256" key="1">
    <source>
        <dbReference type="ARBA" id="ARBA00001933"/>
    </source>
</evidence>
<evidence type="ECO:0000256" key="4">
    <source>
        <dbReference type="RuleBase" id="RU004106"/>
    </source>
</evidence>
<dbReference type="InterPro" id="IPR001544">
    <property type="entry name" value="Aminotrans_IV"/>
</dbReference>
<dbReference type="InterPro" id="IPR043131">
    <property type="entry name" value="BCAT-like_N"/>
</dbReference>
<dbReference type="GO" id="GO:0046394">
    <property type="term" value="P:carboxylic acid biosynthetic process"/>
    <property type="evidence" value="ECO:0007669"/>
    <property type="project" value="UniProtKB-ARBA"/>
</dbReference>
<dbReference type="CDD" id="cd00449">
    <property type="entry name" value="PLPDE_IV"/>
    <property type="match status" value="1"/>
</dbReference>
<dbReference type="Pfam" id="PF01063">
    <property type="entry name" value="Aminotran_4"/>
    <property type="match status" value="1"/>
</dbReference>
<protein>
    <submittedName>
        <fullName evidence="6">Aminodeoxychorismate lyase</fullName>
        <ecNumber evidence="6">4.1.3.38</ecNumber>
    </submittedName>
</protein>
<keyword evidence="3 5" id="KW-0663">Pyridoxal phosphate</keyword>
<organism evidence="6 7">
    <name type="scientific">Candidatus Syntrophocurvum alkaliphilum</name>
    <dbReference type="NCBI Taxonomy" id="2293317"/>
    <lineage>
        <taxon>Bacteria</taxon>
        <taxon>Bacillati</taxon>
        <taxon>Bacillota</taxon>
        <taxon>Clostridia</taxon>
        <taxon>Eubacteriales</taxon>
        <taxon>Syntrophomonadaceae</taxon>
        <taxon>Candidatus Syntrophocurvum</taxon>
    </lineage>
</organism>
<dbReference type="Proteomes" id="UP000426444">
    <property type="component" value="Chromosome"/>
</dbReference>
<dbReference type="PANTHER" id="PTHR42743:SF11">
    <property type="entry name" value="AMINODEOXYCHORISMATE LYASE"/>
    <property type="match status" value="1"/>
</dbReference>
<dbReference type="InterPro" id="IPR036038">
    <property type="entry name" value="Aminotransferase-like"/>
</dbReference>
<evidence type="ECO:0000313" key="7">
    <source>
        <dbReference type="Proteomes" id="UP000426444"/>
    </source>
</evidence>
<dbReference type="PANTHER" id="PTHR42743">
    <property type="entry name" value="AMINO-ACID AMINOTRANSFERASE"/>
    <property type="match status" value="1"/>
</dbReference>
<name>A0A6I6DNN3_9FIRM</name>
<dbReference type="EMBL" id="CP046457">
    <property type="protein sequence ID" value="QGU00548.1"/>
    <property type="molecule type" value="Genomic_DNA"/>
</dbReference>
<proteinExistence type="inferred from homology"/>
<dbReference type="FunFam" id="3.20.10.10:FF:000002">
    <property type="entry name" value="D-alanine aminotransferase"/>
    <property type="match status" value="1"/>
</dbReference>
<evidence type="ECO:0000256" key="5">
    <source>
        <dbReference type="RuleBase" id="RU004516"/>
    </source>
</evidence>
<sequence length="258" mass="29867">MQIWLNGILVDKNEAKIKITLPAFRYGQGLFSTTRISNSEPVWIKDHLLRINSSLQYFNFKPINTNKIKNDIKNFIKQTQIHEGYLRIMVWGNQNENDICLMAEKLAITTNIPVKLIMNNFKHHSTDPLTKHKTLNYWKNELAFKFATQKGCYDAILINENNHICETSRCNIFWVKNNTLYTPEISCGLLPGIARQKVIEKAMKQNIKVFEVAANILEVYEADEVFLTNSVRGLIPVKSINKNIYKGMNKITNQLTLF</sequence>
<evidence type="ECO:0000256" key="2">
    <source>
        <dbReference type="ARBA" id="ARBA00009320"/>
    </source>
</evidence>
<dbReference type="InterPro" id="IPR043132">
    <property type="entry name" value="BCAT-like_C"/>
</dbReference>
<dbReference type="SUPFAM" id="SSF56752">
    <property type="entry name" value="D-aminoacid aminotransferase-like PLP-dependent enzymes"/>
    <property type="match status" value="1"/>
</dbReference>
<dbReference type="InterPro" id="IPR018300">
    <property type="entry name" value="Aminotrans_IV_CS"/>
</dbReference>
<dbReference type="Gene3D" id="3.30.470.10">
    <property type="match status" value="1"/>
</dbReference>